<dbReference type="EMBL" id="JAAXLJ010000021">
    <property type="protein sequence ID" value="NLR19251.1"/>
    <property type="molecule type" value="Genomic_DNA"/>
</dbReference>
<evidence type="ECO:0000313" key="11">
    <source>
        <dbReference type="Proteomes" id="UP000763447"/>
    </source>
</evidence>
<dbReference type="PANTHER" id="PTHR43553:SF24">
    <property type="entry name" value="ENERGY-COUPLING FACTOR TRANSPORTER ATP-BINDING PROTEIN ECFA1"/>
    <property type="match status" value="1"/>
</dbReference>
<dbReference type="InterPro" id="IPR050095">
    <property type="entry name" value="ECF_ABC_transporter_ATP-bd"/>
</dbReference>
<dbReference type="InterPro" id="IPR017871">
    <property type="entry name" value="ABC_transporter-like_CS"/>
</dbReference>
<sequence length="278" mass="30761">MMAIIKVEHLNYKYSNSDTQAIDDVSLEIQTGDWVAIVGHNGSGKSTLAKLLIGLMAADSGKITIDDQELTPESVWQIREKVGMVFQNPDNQFVGATVADDVAFGMENRSVDRDTMVTRVNHALEQVGMLDYKDREPANLSGGQKQRVALAGIIAIAPKILILDEATSMLDPRGRQAILQVIQQLKDDLNLTVLSITHDINEAANADRIVVIDDGHFVEESTPSELFNHGKQLVEMGLDVPLPEKVKDALQERHIAVPESYLDERGLVDWLRTSRLNK</sequence>
<evidence type="ECO:0000256" key="8">
    <source>
        <dbReference type="ARBA" id="ARBA00023136"/>
    </source>
</evidence>
<dbReference type="InterPro" id="IPR027417">
    <property type="entry name" value="P-loop_NTPase"/>
</dbReference>
<keyword evidence="6 10" id="KW-0067">ATP-binding</keyword>
<evidence type="ECO:0000256" key="3">
    <source>
        <dbReference type="ARBA" id="ARBA00022448"/>
    </source>
</evidence>
<keyword evidence="11" id="KW-1185">Reference proteome</keyword>
<keyword evidence="4" id="KW-1003">Cell membrane</keyword>
<dbReference type="NCBIfam" id="NF010167">
    <property type="entry name" value="PRK13648.1"/>
    <property type="match status" value="1"/>
</dbReference>
<dbReference type="NCBIfam" id="TIGR04520">
    <property type="entry name" value="ECF_ATPase_1"/>
    <property type="match status" value="1"/>
</dbReference>
<feature type="domain" description="ABC transporter" evidence="9">
    <location>
        <begin position="5"/>
        <end position="239"/>
    </location>
</feature>
<dbReference type="InterPro" id="IPR015856">
    <property type="entry name" value="ABC_transpr_CbiO/EcfA_su"/>
</dbReference>
<dbReference type="GO" id="GO:0005524">
    <property type="term" value="F:ATP binding"/>
    <property type="evidence" value="ECO:0007669"/>
    <property type="project" value="UniProtKB-KW"/>
</dbReference>
<evidence type="ECO:0000256" key="2">
    <source>
        <dbReference type="ARBA" id="ARBA00005417"/>
    </source>
</evidence>
<evidence type="ECO:0000256" key="4">
    <source>
        <dbReference type="ARBA" id="ARBA00022475"/>
    </source>
</evidence>
<evidence type="ECO:0000256" key="7">
    <source>
        <dbReference type="ARBA" id="ARBA00022967"/>
    </source>
</evidence>
<dbReference type="CDD" id="cd03225">
    <property type="entry name" value="ABC_cobalt_CbiO_domain1"/>
    <property type="match status" value="1"/>
</dbReference>
<comment type="subcellular location">
    <subcellularLocation>
        <location evidence="1">Cell membrane</location>
        <topology evidence="1">Peripheral membrane protein</topology>
    </subcellularLocation>
</comment>
<dbReference type="InterPro" id="IPR003439">
    <property type="entry name" value="ABC_transporter-like_ATP-bd"/>
</dbReference>
<dbReference type="Pfam" id="PF00005">
    <property type="entry name" value="ABC_tran"/>
    <property type="match status" value="1"/>
</dbReference>
<evidence type="ECO:0000313" key="10">
    <source>
        <dbReference type="EMBL" id="NLR19251.1"/>
    </source>
</evidence>
<dbReference type="Proteomes" id="UP000763447">
    <property type="component" value="Unassembled WGS sequence"/>
</dbReference>
<evidence type="ECO:0000256" key="5">
    <source>
        <dbReference type="ARBA" id="ARBA00022741"/>
    </source>
</evidence>
<reference evidence="10 11" key="1">
    <citation type="submission" date="2020-04" db="EMBL/GenBank/DDBJ databases">
        <title>A novel species of genus Lactobacillus that was isolated from fermented food Zha-chili.</title>
        <authorList>
            <person name="Zhang Z."/>
        </authorList>
    </citation>
    <scope>NUCLEOTIDE SEQUENCE [LARGE SCALE GENOMIC DNA]</scope>
    <source>
        <strain evidence="11">HBUAS51383</strain>
    </source>
</reference>
<dbReference type="PROSITE" id="PS50893">
    <property type="entry name" value="ABC_TRANSPORTER_2"/>
    <property type="match status" value="1"/>
</dbReference>
<dbReference type="PANTHER" id="PTHR43553">
    <property type="entry name" value="HEAVY METAL TRANSPORTER"/>
    <property type="match status" value="1"/>
</dbReference>
<keyword evidence="3" id="KW-0813">Transport</keyword>
<organism evidence="10 11">
    <name type="scientific">Secundilactobacillus angelensis</name>
    <dbReference type="NCBI Taxonomy" id="2722706"/>
    <lineage>
        <taxon>Bacteria</taxon>
        <taxon>Bacillati</taxon>
        <taxon>Bacillota</taxon>
        <taxon>Bacilli</taxon>
        <taxon>Lactobacillales</taxon>
        <taxon>Lactobacillaceae</taxon>
        <taxon>Secundilactobacillus</taxon>
    </lineage>
</organism>
<evidence type="ECO:0000259" key="9">
    <source>
        <dbReference type="PROSITE" id="PS50893"/>
    </source>
</evidence>
<evidence type="ECO:0000256" key="1">
    <source>
        <dbReference type="ARBA" id="ARBA00004202"/>
    </source>
</evidence>
<dbReference type="NCBIfam" id="NF010156">
    <property type="entry name" value="PRK13635.1"/>
    <property type="match status" value="1"/>
</dbReference>
<dbReference type="InterPro" id="IPR030947">
    <property type="entry name" value="EcfA_1"/>
</dbReference>
<dbReference type="SMART" id="SM00382">
    <property type="entry name" value="AAA"/>
    <property type="match status" value="1"/>
</dbReference>
<dbReference type="InterPro" id="IPR003593">
    <property type="entry name" value="AAA+_ATPase"/>
</dbReference>
<evidence type="ECO:0000256" key="6">
    <source>
        <dbReference type="ARBA" id="ARBA00022840"/>
    </source>
</evidence>
<accession>A0ABX1L4L3</accession>
<keyword evidence="5" id="KW-0547">Nucleotide-binding</keyword>
<dbReference type="PROSITE" id="PS00211">
    <property type="entry name" value="ABC_TRANSPORTER_1"/>
    <property type="match status" value="1"/>
</dbReference>
<proteinExistence type="inferred from homology"/>
<gene>
    <name evidence="10" type="ORF">HC026_10095</name>
</gene>
<name>A0ABX1L4L3_9LACO</name>
<keyword evidence="7" id="KW-1278">Translocase</keyword>
<dbReference type="Gene3D" id="3.40.50.300">
    <property type="entry name" value="P-loop containing nucleotide triphosphate hydrolases"/>
    <property type="match status" value="1"/>
</dbReference>
<comment type="similarity">
    <text evidence="2">Belongs to the ABC transporter superfamily.</text>
</comment>
<dbReference type="SUPFAM" id="SSF52540">
    <property type="entry name" value="P-loop containing nucleoside triphosphate hydrolases"/>
    <property type="match status" value="1"/>
</dbReference>
<keyword evidence="8" id="KW-0472">Membrane</keyword>
<protein>
    <submittedName>
        <fullName evidence="10">Energy-coupling factor ABC transporter ATP-binding protein</fullName>
    </submittedName>
</protein>
<comment type="caution">
    <text evidence="10">The sequence shown here is derived from an EMBL/GenBank/DDBJ whole genome shotgun (WGS) entry which is preliminary data.</text>
</comment>